<evidence type="ECO:0000313" key="2">
    <source>
        <dbReference type="Proteomes" id="UP000825935"/>
    </source>
</evidence>
<name>A0A8T2QAV5_CERRI</name>
<gene>
    <name evidence="1" type="ORF">KP509_36G012800</name>
</gene>
<dbReference type="AlphaFoldDB" id="A0A8T2QAV5"/>
<comment type="caution">
    <text evidence="1">The sequence shown here is derived from an EMBL/GenBank/DDBJ whole genome shotgun (WGS) entry which is preliminary data.</text>
</comment>
<dbReference type="Pfam" id="PF14009">
    <property type="entry name" value="PADRE"/>
    <property type="match status" value="1"/>
</dbReference>
<dbReference type="Proteomes" id="UP000825935">
    <property type="component" value="Chromosome 36"/>
</dbReference>
<dbReference type="PANTHER" id="PTHR33052">
    <property type="entry name" value="DUF4228 DOMAIN PROTEIN-RELATED"/>
    <property type="match status" value="1"/>
</dbReference>
<dbReference type="OrthoDB" id="1922322at2759"/>
<dbReference type="InterPro" id="IPR025322">
    <property type="entry name" value="PADRE_dom"/>
</dbReference>
<accession>A0A8T2QAV5</accession>
<evidence type="ECO:0000313" key="1">
    <source>
        <dbReference type="EMBL" id="KAH7280748.1"/>
    </source>
</evidence>
<keyword evidence="2" id="KW-1185">Reference proteome</keyword>
<sequence length="299" mass="32731">MGNALICLPHSAVAEAVASRSIATSLVPRHHDAVATPSMTLPARLLNGITGQVHVLQEGTTVAEVMMDNPHSFLTLFSPPPSPRRFASQETDYIASRHAPVHSMTSSSSSAAGQLIHPQESYSFTALPADQNLENGCMYLLLPMHKLNRRASPEELAFFSSLAELAMAANPLLPSQSFPQPSTSACRSSSTHITCDYCTSIPANYTDNPLSHSHTFIPASQPQDSLSTSNLLEYWALEEHFPPIHRSRSWKPSLKTISESPLRTLSCPRPLHSSGQLCRLLPRNALREQHRVHSLLDMS</sequence>
<dbReference type="EMBL" id="CM035441">
    <property type="protein sequence ID" value="KAH7280748.1"/>
    <property type="molecule type" value="Genomic_DNA"/>
</dbReference>
<proteinExistence type="predicted"/>
<organism evidence="1 2">
    <name type="scientific">Ceratopteris richardii</name>
    <name type="common">Triangle waterfern</name>
    <dbReference type="NCBI Taxonomy" id="49495"/>
    <lineage>
        <taxon>Eukaryota</taxon>
        <taxon>Viridiplantae</taxon>
        <taxon>Streptophyta</taxon>
        <taxon>Embryophyta</taxon>
        <taxon>Tracheophyta</taxon>
        <taxon>Polypodiopsida</taxon>
        <taxon>Polypodiidae</taxon>
        <taxon>Polypodiales</taxon>
        <taxon>Pteridineae</taxon>
        <taxon>Pteridaceae</taxon>
        <taxon>Parkerioideae</taxon>
        <taxon>Ceratopteris</taxon>
    </lineage>
</organism>
<reference evidence="1" key="1">
    <citation type="submission" date="2021-08" db="EMBL/GenBank/DDBJ databases">
        <title>WGS assembly of Ceratopteris richardii.</title>
        <authorList>
            <person name="Marchant D.B."/>
            <person name="Chen G."/>
            <person name="Jenkins J."/>
            <person name="Shu S."/>
            <person name="Leebens-Mack J."/>
            <person name="Grimwood J."/>
            <person name="Schmutz J."/>
            <person name="Soltis P."/>
            <person name="Soltis D."/>
            <person name="Chen Z.-H."/>
        </authorList>
    </citation>
    <scope>NUCLEOTIDE SEQUENCE</scope>
    <source>
        <strain evidence="1">Whitten #5841</strain>
        <tissue evidence="1">Leaf</tissue>
    </source>
</reference>
<protein>
    <submittedName>
        <fullName evidence="1">Uncharacterized protein</fullName>
    </submittedName>
</protein>